<evidence type="ECO:0000313" key="1">
    <source>
        <dbReference type="EMBL" id="DAE06503.1"/>
    </source>
</evidence>
<protein>
    <submittedName>
        <fullName evidence="1">Uncharacterized protein</fullName>
    </submittedName>
</protein>
<proteinExistence type="predicted"/>
<sequence length="267" mass="29189">MNATNEDIQIYGKLVNISTEGVVADASQIWSEKNKASIEDVVKNINNKVEDFKSNPEFEKAIFHGDTVFEGNTTVEGDQTVRGNQDVNGNQEVRGTLDAYDKLTAHGNPVSIQADHKITCNDLDVIGVFKALQLDCNTLTVHKLLKSEGDLRVDGNTTVNNITINGKINGAGAQAFLPDGREGNVLIYTNGQWVAGDLSTVIKQNSDVTNYIDNRINQLIQQAIGGNDIESKIEQILNRYWVKNGATLTPATGISNVNAQHFFKITD</sequence>
<dbReference type="EMBL" id="BK015439">
    <property type="protein sequence ID" value="DAE06503.1"/>
    <property type="molecule type" value="Genomic_DNA"/>
</dbReference>
<name>A0A8S5PH42_9CAUD</name>
<reference evidence="1" key="1">
    <citation type="journal article" date="2021" name="Proc. Natl. Acad. Sci. U.S.A.">
        <title>A Catalog of Tens of Thousands of Viruses from Human Metagenomes Reveals Hidden Associations with Chronic Diseases.</title>
        <authorList>
            <person name="Tisza M.J."/>
            <person name="Buck C.B."/>
        </authorList>
    </citation>
    <scope>NUCLEOTIDE SEQUENCE</scope>
    <source>
        <strain evidence="1">Ct0jJ30</strain>
    </source>
</reference>
<accession>A0A8S5PH42</accession>
<organism evidence="1">
    <name type="scientific">Myoviridae sp. ct0jJ30</name>
    <dbReference type="NCBI Taxonomy" id="2825014"/>
    <lineage>
        <taxon>Viruses</taxon>
        <taxon>Duplodnaviria</taxon>
        <taxon>Heunggongvirae</taxon>
        <taxon>Uroviricota</taxon>
        <taxon>Caudoviricetes</taxon>
    </lineage>
</organism>